<name>A0ABQ5GT29_9ASTR</name>
<dbReference type="EMBL" id="BQNB010018775">
    <property type="protein sequence ID" value="GJT78132.1"/>
    <property type="molecule type" value="Genomic_DNA"/>
</dbReference>
<comment type="caution">
    <text evidence="2">The sequence shown here is derived from an EMBL/GenBank/DDBJ whole genome shotgun (WGS) entry which is preliminary data.</text>
</comment>
<reference evidence="2" key="1">
    <citation type="journal article" date="2022" name="Int. J. Mol. Sci.">
        <title>Draft Genome of Tanacetum Coccineum: Genomic Comparison of Closely Related Tanacetum-Family Plants.</title>
        <authorList>
            <person name="Yamashiro T."/>
            <person name="Shiraishi A."/>
            <person name="Nakayama K."/>
            <person name="Satake H."/>
        </authorList>
    </citation>
    <scope>NUCLEOTIDE SEQUENCE</scope>
</reference>
<proteinExistence type="predicted"/>
<protein>
    <submittedName>
        <fullName evidence="2">Uncharacterized protein</fullName>
    </submittedName>
</protein>
<reference evidence="2" key="2">
    <citation type="submission" date="2022-01" db="EMBL/GenBank/DDBJ databases">
        <authorList>
            <person name="Yamashiro T."/>
            <person name="Shiraishi A."/>
            <person name="Satake H."/>
            <person name="Nakayama K."/>
        </authorList>
    </citation>
    <scope>NUCLEOTIDE SEQUENCE</scope>
</reference>
<organism evidence="2 3">
    <name type="scientific">Tanacetum coccineum</name>
    <dbReference type="NCBI Taxonomy" id="301880"/>
    <lineage>
        <taxon>Eukaryota</taxon>
        <taxon>Viridiplantae</taxon>
        <taxon>Streptophyta</taxon>
        <taxon>Embryophyta</taxon>
        <taxon>Tracheophyta</taxon>
        <taxon>Spermatophyta</taxon>
        <taxon>Magnoliopsida</taxon>
        <taxon>eudicotyledons</taxon>
        <taxon>Gunneridae</taxon>
        <taxon>Pentapetalae</taxon>
        <taxon>asterids</taxon>
        <taxon>campanulids</taxon>
        <taxon>Asterales</taxon>
        <taxon>Asteraceae</taxon>
        <taxon>Asteroideae</taxon>
        <taxon>Anthemideae</taxon>
        <taxon>Anthemidinae</taxon>
        <taxon>Tanacetum</taxon>
    </lineage>
</organism>
<accession>A0ABQ5GT29</accession>
<sequence>MSGLSIEIRKIIQEAEELRKSEARARSQKIIIDDDDDNLGFYAKSTSRLAHLAPISPEIVKVCVDDDDTEDDGYDDDFYDCVDIKEEGGEIDLDISKIVDISLREKLRRRMCLVFRMTRYYGVSSSGPLNSGEVSSIDDLPLDDSMILPEYESFTFDDEPVMAEDNAFDEINTSELSYPGIGENVVSDEEEDSFTFTTRTFLPFVT</sequence>
<evidence type="ECO:0000313" key="2">
    <source>
        <dbReference type="EMBL" id="GJT78132.1"/>
    </source>
</evidence>
<dbReference type="Proteomes" id="UP001151760">
    <property type="component" value="Unassembled WGS sequence"/>
</dbReference>
<feature type="coiled-coil region" evidence="1">
    <location>
        <begin position="1"/>
        <end position="28"/>
    </location>
</feature>
<keyword evidence="1" id="KW-0175">Coiled coil</keyword>
<evidence type="ECO:0000256" key="1">
    <source>
        <dbReference type="SAM" id="Coils"/>
    </source>
</evidence>
<gene>
    <name evidence="2" type="ORF">Tco_1044857</name>
</gene>
<keyword evidence="3" id="KW-1185">Reference proteome</keyword>
<evidence type="ECO:0000313" key="3">
    <source>
        <dbReference type="Proteomes" id="UP001151760"/>
    </source>
</evidence>